<comment type="function">
    <text evidence="9">Required for the Mettl1-dependent formation of N(7)-methylguanine at position 46 (m7G46) in tRNA. In the Mettl1-wuho methyltransferase complex, it is required to stabilize and induce conformational changes of the catalytic subunit. Required for binding of nanos mRNA and repression of translation by the mei-P26-bgcn-bam-sxl complex. May cooperate with mei-P26 and nanos to derepress the BMP signaling pathway. May cooperate with mei-P26 to suppress expression of a subset of microRNAs. May cooperate with mei-P26 to regulate bam expression levels in germline cells during gametogenesis. Required to promote mitosis to meiosis transition during gametogenesis. May regulate germline cell division in part by regulating ribosome biogenesis.</text>
</comment>
<dbReference type="InterPro" id="IPR015943">
    <property type="entry name" value="WD40/YVTN_repeat-like_dom_sf"/>
</dbReference>
<evidence type="ECO:0000256" key="3">
    <source>
        <dbReference type="ARBA" id="ARBA00022574"/>
    </source>
</evidence>
<dbReference type="OrthoDB" id="6581954at2759"/>
<feature type="repeat" description="WD" evidence="14">
    <location>
        <begin position="194"/>
        <end position="233"/>
    </location>
</feature>
<feature type="binding site" evidence="12">
    <location>
        <position position="582"/>
    </location>
    <ligand>
        <name>Na(+)</name>
        <dbReference type="ChEBI" id="CHEBI:29101"/>
        <label>1</label>
    </ligand>
</feature>
<feature type="transmembrane region" description="Helical" evidence="16">
    <location>
        <begin position="879"/>
        <end position="904"/>
    </location>
</feature>
<dbReference type="Pfam" id="PF00209">
    <property type="entry name" value="SNF"/>
    <property type="match status" value="1"/>
</dbReference>
<keyword evidence="13" id="KW-1015">Disulfide bond</keyword>
<keyword evidence="8 16" id="KW-0472">Membrane</keyword>
<evidence type="ECO:0000256" key="12">
    <source>
        <dbReference type="PIRSR" id="PIRSR600175-1"/>
    </source>
</evidence>
<comment type="pathway">
    <text evidence="11">tRNA modification; N(7)-methylguanine-tRNA biosynthesis.</text>
</comment>
<feature type="binding site" evidence="12">
    <location>
        <position position="578"/>
    </location>
    <ligand>
        <name>Na(+)</name>
        <dbReference type="ChEBI" id="CHEBI:29101"/>
        <label>1</label>
    </ligand>
</feature>
<dbReference type="CDD" id="cd10324">
    <property type="entry name" value="SLC6sbd"/>
    <property type="match status" value="1"/>
</dbReference>
<dbReference type="GO" id="GO:0005886">
    <property type="term" value="C:plasma membrane"/>
    <property type="evidence" value="ECO:0007669"/>
    <property type="project" value="TreeGrafter"/>
</dbReference>
<evidence type="ECO:0000256" key="8">
    <source>
        <dbReference type="ARBA" id="ARBA00023136"/>
    </source>
</evidence>
<feature type="transmembrane region" description="Helical" evidence="16">
    <location>
        <begin position="641"/>
        <end position="669"/>
    </location>
</feature>
<evidence type="ECO:0000256" key="6">
    <source>
        <dbReference type="ARBA" id="ARBA00022847"/>
    </source>
</evidence>
<evidence type="ECO:0000256" key="11">
    <source>
        <dbReference type="HAMAP-Rule" id="MF_03056"/>
    </source>
</evidence>
<dbReference type="Proteomes" id="UP000242913">
    <property type="component" value="Unassembled WGS sequence"/>
</dbReference>
<dbReference type="SUPFAM" id="SSF50978">
    <property type="entry name" value="WD40 repeat-like"/>
    <property type="match status" value="1"/>
</dbReference>
<keyword evidence="2" id="KW-0813">Transport</keyword>
<dbReference type="UniPathway" id="UPA00989"/>
<dbReference type="InterPro" id="IPR000175">
    <property type="entry name" value="Na/ntran_symport"/>
</dbReference>
<evidence type="ECO:0000256" key="10">
    <source>
        <dbReference type="ARBA" id="ARBA00093542"/>
    </source>
</evidence>
<keyword evidence="4 16" id="KW-0812">Transmembrane</keyword>
<evidence type="ECO:0000256" key="16">
    <source>
        <dbReference type="SAM" id="Phobius"/>
    </source>
</evidence>
<dbReference type="PANTHER" id="PTHR11616">
    <property type="entry name" value="SODIUM/CHLORIDE DEPENDENT TRANSPORTER"/>
    <property type="match status" value="1"/>
</dbReference>
<keyword evidence="5 11" id="KW-0677">Repeat</keyword>
<dbReference type="InterPro" id="IPR028884">
    <property type="entry name" value="Trm82"/>
</dbReference>
<dbReference type="InterPro" id="IPR001680">
    <property type="entry name" value="WD40_rpt"/>
</dbReference>
<dbReference type="GO" id="GO:0005283">
    <property type="term" value="F:amino acid:sodium symporter activity"/>
    <property type="evidence" value="ECO:0007669"/>
    <property type="project" value="TreeGrafter"/>
</dbReference>
<name>A0A238BVV9_9BILA</name>
<evidence type="ECO:0000256" key="1">
    <source>
        <dbReference type="ARBA" id="ARBA00004141"/>
    </source>
</evidence>
<feature type="region of interest" description="Disordered" evidence="15">
    <location>
        <begin position="1400"/>
        <end position="1422"/>
    </location>
</feature>
<evidence type="ECO:0000256" key="2">
    <source>
        <dbReference type="ARBA" id="ARBA00022448"/>
    </source>
</evidence>
<dbReference type="GO" id="GO:0015179">
    <property type="term" value="F:L-amino acid transmembrane transporter activity"/>
    <property type="evidence" value="ECO:0007669"/>
    <property type="project" value="TreeGrafter"/>
</dbReference>
<evidence type="ECO:0000256" key="13">
    <source>
        <dbReference type="PIRSR" id="PIRSR600175-2"/>
    </source>
</evidence>
<feature type="binding site" evidence="12">
    <location>
        <position position="955"/>
    </location>
    <ligand>
        <name>Na(+)</name>
        <dbReference type="ChEBI" id="CHEBI:29101"/>
        <label>1</label>
    </ligand>
</feature>
<feature type="transmembrane region" description="Helical" evidence="16">
    <location>
        <begin position="1083"/>
        <end position="1104"/>
    </location>
</feature>
<feature type="transmembrane region" description="Helical" evidence="16">
    <location>
        <begin position="569"/>
        <end position="587"/>
    </location>
</feature>
<accession>A0A238BVV9</accession>
<feature type="binding site" evidence="12">
    <location>
        <position position="885"/>
    </location>
    <ligand>
        <name>Na(+)</name>
        <dbReference type="ChEBI" id="CHEBI:29101"/>
        <label>1</label>
    </ligand>
</feature>
<evidence type="ECO:0000256" key="7">
    <source>
        <dbReference type="ARBA" id="ARBA00022989"/>
    </source>
</evidence>
<organism evidence="17 18">
    <name type="scientific">Onchocerca flexuosa</name>
    <dbReference type="NCBI Taxonomy" id="387005"/>
    <lineage>
        <taxon>Eukaryota</taxon>
        <taxon>Metazoa</taxon>
        <taxon>Ecdysozoa</taxon>
        <taxon>Nematoda</taxon>
        <taxon>Chromadorea</taxon>
        <taxon>Rhabditida</taxon>
        <taxon>Spirurina</taxon>
        <taxon>Spiruromorpha</taxon>
        <taxon>Filarioidea</taxon>
        <taxon>Onchocercidae</taxon>
        <taxon>Onchocerca</taxon>
    </lineage>
</organism>
<feature type="disulfide bond" evidence="13">
    <location>
        <begin position="685"/>
        <end position="696"/>
    </location>
</feature>
<dbReference type="PROSITE" id="PS50267">
    <property type="entry name" value="NA_NEUROTRAN_SYMP_3"/>
    <property type="match status" value="1"/>
</dbReference>
<dbReference type="PRINTS" id="PR00176">
    <property type="entry name" value="NANEUSMPORT"/>
</dbReference>
<evidence type="ECO:0000256" key="15">
    <source>
        <dbReference type="SAM" id="MobiDB-lite"/>
    </source>
</evidence>
<feature type="transmembrane region" description="Helical" evidence="16">
    <location>
        <begin position="1020"/>
        <end position="1040"/>
    </location>
</feature>
<proteinExistence type="inferred from homology"/>
<feature type="transmembrane region" description="Helical" evidence="16">
    <location>
        <begin position="1124"/>
        <end position="1145"/>
    </location>
</feature>
<dbReference type="GO" id="GO:0106004">
    <property type="term" value="P:tRNA (guanine-N7)-methylation"/>
    <property type="evidence" value="ECO:0007669"/>
    <property type="project" value="UniProtKB-UniRule"/>
</dbReference>
<dbReference type="GO" id="GO:0089718">
    <property type="term" value="P:amino acid import across plasma membrane"/>
    <property type="evidence" value="ECO:0007669"/>
    <property type="project" value="TreeGrafter"/>
</dbReference>
<keyword evidence="3 11" id="KW-0853">WD repeat</keyword>
<dbReference type="SMART" id="SM00320">
    <property type="entry name" value="WD40"/>
    <property type="match status" value="3"/>
</dbReference>
<protein>
    <recommendedName>
        <fullName evidence="11">tRNA (guanine-N(7)-)-methyltransferase non-catalytic subunit</fullName>
    </recommendedName>
    <alternativeName>
        <fullName evidence="11">WD repeat-containing protein 4 homolog</fullName>
    </alternativeName>
</protein>
<keyword evidence="7 16" id="KW-1133">Transmembrane helix</keyword>
<feature type="transmembrane region" description="Helical" evidence="16">
    <location>
        <begin position="982"/>
        <end position="1000"/>
    </location>
</feature>
<dbReference type="PROSITE" id="PS50294">
    <property type="entry name" value="WD_REPEATS_REGION"/>
    <property type="match status" value="1"/>
</dbReference>
<reference evidence="17 18" key="1">
    <citation type="submission" date="2015-12" db="EMBL/GenBank/DDBJ databases">
        <title>Draft genome of the nematode, Onchocerca flexuosa.</title>
        <authorList>
            <person name="Mitreva M."/>
        </authorList>
    </citation>
    <scope>NUCLEOTIDE SEQUENCE [LARGE SCALE GENOMIC DNA]</scope>
    <source>
        <strain evidence="17">Red Deer</strain>
    </source>
</reference>
<dbReference type="InterPro" id="IPR037272">
    <property type="entry name" value="SNS_sf"/>
</dbReference>
<comment type="subcellular location">
    <subcellularLocation>
        <location evidence="1">Membrane</location>
        <topology evidence="1">Multi-pass membrane protein</topology>
    </subcellularLocation>
    <subcellularLocation>
        <location evidence="11">Nucleus</location>
    </subcellularLocation>
</comment>
<feature type="transmembrane region" description="Helical" evidence="16">
    <location>
        <begin position="599"/>
        <end position="620"/>
    </location>
</feature>
<dbReference type="Gene3D" id="2.130.10.10">
    <property type="entry name" value="YVTN repeat-like/Quinoprotein amine dehydrogenase"/>
    <property type="match status" value="1"/>
</dbReference>
<dbReference type="EMBL" id="KZ269993">
    <property type="protein sequence ID" value="OZC09453.1"/>
    <property type="molecule type" value="Genomic_DNA"/>
</dbReference>
<gene>
    <name evidence="17" type="ORF">X798_03409</name>
</gene>
<dbReference type="InterPro" id="IPR019775">
    <property type="entry name" value="WD40_repeat_CS"/>
</dbReference>
<dbReference type="GO" id="GO:0046872">
    <property type="term" value="F:metal ion binding"/>
    <property type="evidence" value="ECO:0007669"/>
    <property type="project" value="UniProtKB-KW"/>
</dbReference>
<feature type="transmembrane region" description="Helical" evidence="16">
    <location>
        <begin position="806"/>
        <end position="830"/>
    </location>
</feature>
<feature type="binding site" evidence="12">
    <location>
        <position position="853"/>
    </location>
    <ligand>
        <name>Na(+)</name>
        <dbReference type="ChEBI" id="CHEBI:29101"/>
        <label>1</label>
    </ligand>
</feature>
<evidence type="ECO:0000256" key="5">
    <source>
        <dbReference type="ARBA" id="ARBA00022737"/>
    </source>
</evidence>
<evidence type="ECO:0000313" key="18">
    <source>
        <dbReference type="Proteomes" id="UP000242913"/>
    </source>
</evidence>
<keyword evidence="12" id="KW-0479">Metal-binding</keyword>
<keyword evidence="11" id="KW-0539">Nucleus</keyword>
<evidence type="ECO:0000256" key="14">
    <source>
        <dbReference type="PROSITE-ProRule" id="PRU00221"/>
    </source>
</evidence>
<dbReference type="GO" id="GO:0005634">
    <property type="term" value="C:nucleus"/>
    <property type="evidence" value="ECO:0007669"/>
    <property type="project" value="UniProtKB-SubCell"/>
</dbReference>
<dbReference type="PANTHER" id="PTHR11616:SF324">
    <property type="entry name" value="SODIUM-DEPENDENT TRANSPORTER SNF-12"/>
    <property type="match status" value="1"/>
</dbReference>
<dbReference type="SUPFAM" id="SSF161070">
    <property type="entry name" value="SNF-like"/>
    <property type="match status" value="1"/>
</dbReference>
<keyword evidence="6" id="KW-0769">Symport</keyword>
<dbReference type="PROSITE" id="PS50082">
    <property type="entry name" value="WD_REPEATS_2"/>
    <property type="match status" value="1"/>
</dbReference>
<comment type="subunit">
    <text evidence="10">Forms a heterodimer with the catalytic subunit Mettl1. Interacts with mei-P26 and weakly interacts with bgcn; required for the function or formation of the mei-P26-bgcn-bam-sxl complex. Interacts with nanos; may be involved in mei-P26-dependent derepression of the BMP signaling pathway. Interacts with Myc; the interaction may be mediated by mei-P26 and may be involved in the regulation of ribosome biogenesis.</text>
</comment>
<dbReference type="Pfam" id="PF00400">
    <property type="entry name" value="WD40"/>
    <property type="match status" value="1"/>
</dbReference>
<feature type="transmembrane region" description="Helical" evidence="16">
    <location>
        <begin position="937"/>
        <end position="961"/>
    </location>
</feature>
<keyword evidence="11" id="KW-0819">tRNA processing</keyword>
<dbReference type="HAMAP" id="MF_03056">
    <property type="entry name" value="TRM82"/>
    <property type="match status" value="1"/>
</dbReference>
<dbReference type="InterPro" id="IPR036322">
    <property type="entry name" value="WD40_repeat_dom_sf"/>
</dbReference>
<comment type="function">
    <text evidence="11">Required for the formation of N(7)-methylguanine at position 46 (m7G46) in tRNA. In the complex, it is required to stabilize and induce conformational changes of the catalytic subunit.</text>
</comment>
<keyword evidence="18" id="KW-1185">Reference proteome</keyword>
<keyword evidence="12" id="KW-0915">Sodium</keyword>
<sequence>MAKIHCRNNKLYIAAAKNIFEFIFIIDKNSSKLKLCRDILVPFKNALSTVQKEDDQILTSALSADGTLFAVATTSKQCFLYNILNDWIEIRPPLQLPKAPTAVIFDISKKFVILSDRAGNVRRYNLDEKNSKRSNSSGFADDEENYEGELLLGHVSMVLDINISGDQKFLISVDRDEKIRISRYPECYVIHRFCLGHSSYVNSVQSKGTLLFSSGGDGTLRVWDMEDGKQIAQCDCLEKKAIRRCKIFPNSSSKVIKLVVIFEHSKIAQIVTFIQESNNFEIECLTCSDFIIDITVGDNGIFVFGITRSAVVFGRVGGNYLESIDDISECIINSLDSVKETLLPLEKKIGFNNVEDYKQRKIERIKRKRRKLSVGTMHYSLAANNNNWEVALRNQIEETARRNSGHKKYAQVEDRTKVYMLIFWEMDDIVIKLRELANTKPMEAAKLQIQAMSILDETDRLITAAMPDTVHITSYFKHNLNILKNRRESWQSRNKVIPEKSTTTMRFATFADEEGVYDEDKQPTMSISTDVSDVSSGNRLGLFCFCRDTETKNKRDDNVRDLWKTQVEFFLSIVGFTVGVGNILKFPSVAYQYGGGVFLIPYFICLTVFGLPIVFMHLCLGQYSGLTASGAFRKLMPIASGIGWTLVLLALPVSIYYNIIVAWSIYYFWFSLKGFFVGDLPWSQCNPEWPENTPCCLLNGPAECFLQPHAISSPEAYFHYEVLNRVAIHPHSQFTMTNATMVLLNATFSGIDLSVANENIVDSALGPIQSHLVISLAFAWILVFLGVFNGIGSIGWAVSITSTLPYLLLGILLLCGMSLPGAAQGLMFLFKPEIGKIWSIPMWKAAAEQVFYSLGIDAGPLISMASFSRYRNNIYRDAVAVVLINAFTSIFAGMVIFSFTGFIAQSQQRPIDDILQRDPLYIAFTIYPGATTFMDMMGPLCAILFFAMLILFSIDAQFAWIEMIVSSIINKFNTADKRTETRLMVCLCIMCFICGLPLTTRGGIFLFNSIENMNANWNSFSLSLLQITLICYIYGVNNFITDAGEMLRVSTSLKEILKSENLSIQQVNLWRKLKFFFGPTGGYIRWTWSLCSPCILLFLLITSIFNYQRVAFEDYPLPLRYELIAWFTMVGPLIVIPCTAFRTLYEMWRNRMPLLSAFDCSQWRHKNVEGGELGPKHIADESHDYWSIADPVSRVASSRRPNASLMDEVGYETMVEMINEWAKKNAATLCDRFVDENDAESQQNNKQLNKKFLSRKSLIQQNSTELTLFGAPPTVEISEKTNTVIYRPKKGDQVRKPLLEDNSLKSTKCNSPSPLLSQTRRVSWTGSVKKDNGRPTQLLRRSSSVEKLALDYRLAHFEHCDSTDHHSFSSISITPIDLDFARNCSSSTISYLDDTSETSSKRNLPILKRPEPINAPTPFTQL</sequence>
<feature type="binding site" evidence="12">
    <location>
        <position position="575"/>
    </location>
    <ligand>
        <name>Na(+)</name>
        <dbReference type="ChEBI" id="CHEBI:29101"/>
        <label>1</label>
    </ligand>
</feature>
<evidence type="ECO:0000256" key="4">
    <source>
        <dbReference type="ARBA" id="ARBA00022692"/>
    </source>
</evidence>
<dbReference type="PROSITE" id="PS00678">
    <property type="entry name" value="WD_REPEATS_1"/>
    <property type="match status" value="1"/>
</dbReference>
<feature type="transmembrane region" description="Helical" evidence="16">
    <location>
        <begin position="772"/>
        <end position="794"/>
    </location>
</feature>
<evidence type="ECO:0000313" key="17">
    <source>
        <dbReference type="EMBL" id="OZC09453.1"/>
    </source>
</evidence>
<evidence type="ECO:0000256" key="9">
    <source>
        <dbReference type="ARBA" id="ARBA00093337"/>
    </source>
</evidence>
<comment type="similarity">
    <text evidence="11">Belongs to the WD repeat TRM82 family.</text>
</comment>